<organism evidence="1 2">
    <name type="scientific">Vreelandella neptunia</name>
    <dbReference type="NCBI Taxonomy" id="115551"/>
    <lineage>
        <taxon>Bacteria</taxon>
        <taxon>Pseudomonadati</taxon>
        <taxon>Pseudomonadota</taxon>
        <taxon>Gammaproteobacteria</taxon>
        <taxon>Oceanospirillales</taxon>
        <taxon>Halomonadaceae</taxon>
        <taxon>Vreelandella</taxon>
    </lineage>
</organism>
<gene>
    <name evidence="1" type="ORF">SR894_06010</name>
</gene>
<keyword evidence="2" id="KW-1185">Reference proteome</keyword>
<protein>
    <submittedName>
        <fullName evidence="1">Uncharacterized protein</fullName>
    </submittedName>
</protein>
<proteinExistence type="predicted"/>
<dbReference type="RefSeq" id="WP_223289041.1">
    <property type="nucleotide sequence ID" value="NZ_CP140255.1"/>
</dbReference>
<evidence type="ECO:0000313" key="1">
    <source>
        <dbReference type="EMBL" id="WQH14091.1"/>
    </source>
</evidence>
<evidence type="ECO:0000313" key="2">
    <source>
        <dbReference type="Proteomes" id="UP001324794"/>
    </source>
</evidence>
<dbReference type="EMBL" id="CP140255">
    <property type="protein sequence ID" value="WQH14091.1"/>
    <property type="molecule type" value="Genomic_DNA"/>
</dbReference>
<sequence length="332" mass="36965">MHNPSLPEHLPPEQRERVVVLAIYHDGQVFSPSEVYRRFDPEPDPELGRLPTLLEGLWAALGPGHSEGSRRVLARASGAQRPLLAAWRGKGQMDDDTAMIGEPAGFVMEMLALCDACPVPEACALRESCRVDQGTMAVDSPAVAQNTTRQSPTDIGRGTPPWHSLAVVDAQAQAQTWLNAPGVVEHVLDELQAMTWAAWVAWWCGEISEAEAHYRQSVEVRWATTIFAGKHPGYAILPAWHLEQMPAYLRQVYYHQDQCCEWEDMPPLDEVVEGVMWACSDTANLRLQSLYFPEGAMSDAWLNHLMAEMAEDVVMHAAYLRGLVEDEGLDDK</sequence>
<accession>A0ABZ0YQ52</accession>
<reference evidence="1 2" key="1">
    <citation type="submission" date="2023-11" db="EMBL/GenBank/DDBJ databases">
        <title>MicrobeMod: A computational toolkit for identifying prokaryotic methylation and restriction-modification with nanopore sequencing.</title>
        <authorList>
            <person name="Crits-Christoph A."/>
            <person name="Kang S.C."/>
            <person name="Lee H."/>
            <person name="Ostrov N."/>
        </authorList>
    </citation>
    <scope>NUCLEOTIDE SEQUENCE [LARGE SCALE GENOMIC DNA]</scope>
    <source>
        <strain evidence="1 2">ATCC BAA-805</strain>
    </source>
</reference>
<name>A0ABZ0YQ52_9GAMM</name>
<dbReference type="Proteomes" id="UP001324794">
    <property type="component" value="Chromosome"/>
</dbReference>